<accession>A0AB73T9M6</accession>
<proteinExistence type="predicted"/>
<keyword evidence="4" id="KW-0804">Transcription</keyword>
<dbReference type="InterPro" id="IPR001789">
    <property type="entry name" value="Sig_transdc_resp-reg_receiver"/>
</dbReference>
<dbReference type="AlphaFoldDB" id="A0AB73T9M6"/>
<evidence type="ECO:0000259" key="9">
    <source>
        <dbReference type="PROSITE" id="PS51755"/>
    </source>
</evidence>
<sequence length="226" mass="25437">MKLLLVEDEEDLAVMLARGLRGRGYTVEHAYDGEEACYLYGIGGYDLVILDLNLPKLDGIEVLRRIRACDPAARVLILSARSRIDERVLGLDAGANDYLVKPFDFLELDARVRTLLRADFVQRAPIVKCGRLSFDPAARTLTCDAAPVLLTRMEMAVFEYLINRQGIVVSSEELFEHIWDSEADPFSNTVKLHIHAIKKKLRAAGAEREYIVNLRGQGYMVTEDPL</sequence>
<feature type="DNA-binding region" description="OmpR/PhoB-type" evidence="7">
    <location>
        <begin position="124"/>
        <end position="223"/>
    </location>
</feature>
<dbReference type="GO" id="GO:0000976">
    <property type="term" value="F:transcription cis-regulatory region binding"/>
    <property type="evidence" value="ECO:0007669"/>
    <property type="project" value="TreeGrafter"/>
</dbReference>
<reference evidence="10 11" key="1">
    <citation type="submission" date="2018-05" db="EMBL/GenBank/DDBJ databases">
        <authorList>
            <person name="Goeker M."/>
            <person name="Huntemann M."/>
            <person name="Clum A."/>
            <person name="Pillay M."/>
            <person name="Palaniappan K."/>
            <person name="Varghese N."/>
            <person name="Mikhailova N."/>
            <person name="Stamatis D."/>
            <person name="Reddy T."/>
            <person name="Daum C."/>
            <person name="Shapiro N."/>
            <person name="Ivanova N."/>
            <person name="Kyrpides N."/>
            <person name="Woyke T."/>
        </authorList>
    </citation>
    <scope>NUCLEOTIDE SEQUENCE [LARGE SCALE GENOMIC DNA]</scope>
    <source>
        <strain evidence="10 11">DSM 26524</strain>
    </source>
</reference>
<dbReference type="Proteomes" id="UP000245412">
    <property type="component" value="Unassembled WGS sequence"/>
</dbReference>
<dbReference type="InterPro" id="IPR011006">
    <property type="entry name" value="CheY-like_superfamily"/>
</dbReference>
<evidence type="ECO:0000256" key="3">
    <source>
        <dbReference type="ARBA" id="ARBA00023125"/>
    </source>
</evidence>
<dbReference type="GO" id="GO:0032993">
    <property type="term" value="C:protein-DNA complex"/>
    <property type="evidence" value="ECO:0007669"/>
    <property type="project" value="TreeGrafter"/>
</dbReference>
<dbReference type="Gene3D" id="3.40.50.2300">
    <property type="match status" value="1"/>
</dbReference>
<evidence type="ECO:0000259" key="8">
    <source>
        <dbReference type="PROSITE" id="PS50110"/>
    </source>
</evidence>
<dbReference type="PROSITE" id="PS50110">
    <property type="entry name" value="RESPONSE_REGULATORY"/>
    <property type="match status" value="1"/>
</dbReference>
<evidence type="ECO:0000256" key="5">
    <source>
        <dbReference type="ARBA" id="ARBA00024867"/>
    </source>
</evidence>
<feature type="domain" description="Response regulatory" evidence="8">
    <location>
        <begin position="2"/>
        <end position="116"/>
    </location>
</feature>
<dbReference type="SMART" id="SM00862">
    <property type="entry name" value="Trans_reg_C"/>
    <property type="match status" value="1"/>
</dbReference>
<dbReference type="InterPro" id="IPR039420">
    <property type="entry name" value="WalR-like"/>
</dbReference>
<keyword evidence="6" id="KW-0597">Phosphoprotein</keyword>
<comment type="function">
    <text evidence="5">May play the central regulatory role in sporulation. It may be an element of the effector pathway responsible for the activation of sporulation genes in response to nutritional stress. Spo0A may act in concert with spo0H (a sigma factor) to control the expression of some genes that are critical to the sporulation process.</text>
</comment>
<comment type="caution">
    <text evidence="10">The sequence shown here is derived from an EMBL/GenBank/DDBJ whole genome shotgun (WGS) entry which is preliminary data.</text>
</comment>
<dbReference type="InterPro" id="IPR001867">
    <property type="entry name" value="OmpR/PhoB-type_DNA-bd"/>
</dbReference>
<organism evidence="10 11">
    <name type="scientific">Murimonas intestini</name>
    <dbReference type="NCBI Taxonomy" id="1337051"/>
    <lineage>
        <taxon>Bacteria</taxon>
        <taxon>Bacillati</taxon>
        <taxon>Bacillota</taxon>
        <taxon>Clostridia</taxon>
        <taxon>Lachnospirales</taxon>
        <taxon>Lachnospiraceae</taxon>
        <taxon>Murimonas</taxon>
    </lineage>
</organism>
<dbReference type="SUPFAM" id="SSF52172">
    <property type="entry name" value="CheY-like"/>
    <property type="match status" value="1"/>
</dbReference>
<feature type="modified residue" description="4-aspartylphosphate" evidence="6">
    <location>
        <position position="51"/>
    </location>
</feature>
<evidence type="ECO:0000313" key="11">
    <source>
        <dbReference type="Proteomes" id="UP000245412"/>
    </source>
</evidence>
<dbReference type="InterPro" id="IPR036388">
    <property type="entry name" value="WH-like_DNA-bd_sf"/>
</dbReference>
<dbReference type="EMBL" id="QGGY01000001">
    <property type="protein sequence ID" value="PWJ78814.1"/>
    <property type="molecule type" value="Genomic_DNA"/>
</dbReference>
<dbReference type="PROSITE" id="PS51755">
    <property type="entry name" value="OMPR_PHOB"/>
    <property type="match status" value="1"/>
</dbReference>
<evidence type="ECO:0000256" key="1">
    <source>
        <dbReference type="ARBA" id="ARBA00018672"/>
    </source>
</evidence>
<evidence type="ECO:0000256" key="4">
    <source>
        <dbReference type="ARBA" id="ARBA00023163"/>
    </source>
</evidence>
<dbReference type="CDD" id="cd00383">
    <property type="entry name" value="trans_reg_C"/>
    <property type="match status" value="1"/>
</dbReference>
<evidence type="ECO:0000313" key="10">
    <source>
        <dbReference type="EMBL" id="PWJ78814.1"/>
    </source>
</evidence>
<dbReference type="RefSeq" id="WP_109624258.1">
    <property type="nucleotide sequence ID" value="NZ_JANKBI010000001.1"/>
</dbReference>
<feature type="domain" description="OmpR/PhoB-type" evidence="9">
    <location>
        <begin position="124"/>
        <end position="223"/>
    </location>
</feature>
<dbReference type="SMART" id="SM00448">
    <property type="entry name" value="REC"/>
    <property type="match status" value="1"/>
</dbReference>
<dbReference type="PANTHER" id="PTHR48111">
    <property type="entry name" value="REGULATOR OF RPOS"/>
    <property type="match status" value="1"/>
</dbReference>
<dbReference type="GO" id="GO:0005829">
    <property type="term" value="C:cytosol"/>
    <property type="evidence" value="ECO:0007669"/>
    <property type="project" value="TreeGrafter"/>
</dbReference>
<dbReference type="PANTHER" id="PTHR48111:SF36">
    <property type="entry name" value="TRANSCRIPTIONAL REGULATORY PROTEIN CUTR"/>
    <property type="match status" value="1"/>
</dbReference>
<gene>
    <name evidence="10" type="ORF">C7383_101183</name>
</gene>
<dbReference type="Gene3D" id="6.10.250.690">
    <property type="match status" value="1"/>
</dbReference>
<dbReference type="Pfam" id="PF00486">
    <property type="entry name" value="Trans_reg_C"/>
    <property type="match status" value="1"/>
</dbReference>
<name>A0AB73T9M6_9FIRM</name>
<protein>
    <recommendedName>
        <fullName evidence="1">Stage 0 sporulation protein A homolog</fullName>
    </recommendedName>
</protein>
<dbReference type="Pfam" id="PF00072">
    <property type="entry name" value="Response_reg"/>
    <property type="match status" value="1"/>
</dbReference>
<keyword evidence="3 7" id="KW-0238">DNA-binding</keyword>
<keyword evidence="2" id="KW-0805">Transcription regulation</keyword>
<keyword evidence="11" id="KW-1185">Reference proteome</keyword>
<evidence type="ECO:0000256" key="2">
    <source>
        <dbReference type="ARBA" id="ARBA00023015"/>
    </source>
</evidence>
<dbReference type="GO" id="GO:0006355">
    <property type="term" value="P:regulation of DNA-templated transcription"/>
    <property type="evidence" value="ECO:0007669"/>
    <property type="project" value="InterPro"/>
</dbReference>
<dbReference type="Gene3D" id="1.10.10.10">
    <property type="entry name" value="Winged helix-like DNA-binding domain superfamily/Winged helix DNA-binding domain"/>
    <property type="match status" value="1"/>
</dbReference>
<evidence type="ECO:0000256" key="7">
    <source>
        <dbReference type="PROSITE-ProRule" id="PRU01091"/>
    </source>
</evidence>
<evidence type="ECO:0000256" key="6">
    <source>
        <dbReference type="PROSITE-ProRule" id="PRU00169"/>
    </source>
</evidence>
<dbReference type="GO" id="GO:0000156">
    <property type="term" value="F:phosphorelay response regulator activity"/>
    <property type="evidence" value="ECO:0007669"/>
    <property type="project" value="TreeGrafter"/>
</dbReference>